<dbReference type="Proteomes" id="UP000464178">
    <property type="component" value="Chromosome"/>
</dbReference>
<dbReference type="EMBL" id="LR593886">
    <property type="protein sequence ID" value="VTR99306.1"/>
    <property type="molecule type" value="Genomic_DNA"/>
</dbReference>
<gene>
    <name evidence="1" type="ORF">SOIL9_85620</name>
</gene>
<evidence type="ECO:0000313" key="2">
    <source>
        <dbReference type="Proteomes" id="UP000464178"/>
    </source>
</evidence>
<organism evidence="1 2">
    <name type="scientific">Gemmata massiliana</name>
    <dbReference type="NCBI Taxonomy" id="1210884"/>
    <lineage>
        <taxon>Bacteria</taxon>
        <taxon>Pseudomonadati</taxon>
        <taxon>Planctomycetota</taxon>
        <taxon>Planctomycetia</taxon>
        <taxon>Gemmatales</taxon>
        <taxon>Gemmataceae</taxon>
        <taxon>Gemmata</taxon>
    </lineage>
</organism>
<evidence type="ECO:0008006" key="3">
    <source>
        <dbReference type="Google" id="ProtNLM"/>
    </source>
</evidence>
<proteinExistence type="predicted"/>
<keyword evidence="2" id="KW-1185">Reference proteome</keyword>
<sequence>MAEAEWLAATDPAPGLEFLREKVSDRKLRLFAVACCRRVWHSLPDERSRNAIEVAERYADGMANREEVLIALYEAKKVNGYMRRVTGIRYQSPKLAAALSLSLNTEHRFLIHVAGNAACLTEENDPDGQEQQIQGAILRDIFGNPFRPVALDPSWLTSTVRAIAAGIYDERAFDRLPILADAFQDAGCDNDDVLNHCRQPGEHVQGCWVVDLLTGRE</sequence>
<reference evidence="1 2" key="1">
    <citation type="submission" date="2019-05" db="EMBL/GenBank/DDBJ databases">
        <authorList>
            <consortium name="Science for Life Laboratories"/>
        </authorList>
    </citation>
    <scope>NUCLEOTIDE SEQUENCE [LARGE SCALE GENOMIC DNA]</scope>
    <source>
        <strain evidence="1">Soil9</strain>
    </source>
</reference>
<accession>A0A6P2DD97</accession>
<dbReference type="AlphaFoldDB" id="A0A6P2DD97"/>
<dbReference type="RefSeq" id="WP_232069863.1">
    <property type="nucleotide sequence ID" value="NZ_LR593886.1"/>
</dbReference>
<dbReference type="KEGG" id="gms:SOIL9_85620"/>
<protein>
    <recommendedName>
        <fullName evidence="3">SMI1/KNR4 family protein</fullName>
    </recommendedName>
</protein>
<name>A0A6P2DD97_9BACT</name>
<evidence type="ECO:0000313" key="1">
    <source>
        <dbReference type="EMBL" id="VTR99306.1"/>
    </source>
</evidence>